<dbReference type="Pfam" id="PF24734">
    <property type="entry name" value="DUF7685"/>
    <property type="match status" value="1"/>
</dbReference>
<dbReference type="EMBL" id="CP016534">
    <property type="protein sequence ID" value="ANU10137.1"/>
    <property type="molecule type" value="Genomic_DNA"/>
</dbReference>
<dbReference type="AlphaFoldDB" id="A0A1C7DFE7"/>
<protein>
    <submittedName>
        <fullName evidence="5">Uncharacterized protein</fullName>
    </submittedName>
</protein>
<evidence type="ECO:0000259" key="2">
    <source>
        <dbReference type="Pfam" id="PF24735"/>
    </source>
</evidence>
<dbReference type="Pfam" id="PF24735">
    <property type="entry name" value="DUF7686"/>
    <property type="match status" value="1"/>
</dbReference>
<dbReference type="EMBL" id="AJYB01000035">
    <property type="protein sequence ID" value="EIM06219.1"/>
    <property type="molecule type" value="Genomic_DNA"/>
</dbReference>
<dbReference type="Proteomes" id="UP000092661">
    <property type="component" value="Chromosome"/>
</dbReference>
<dbReference type="InterPro" id="IPR056103">
    <property type="entry name" value="DUF7686"/>
</dbReference>
<reference evidence="4" key="3">
    <citation type="submission" date="2016-10" db="EMBL/GenBank/DDBJ databases">
        <authorList>
            <person name="See-Too W.S."/>
        </authorList>
    </citation>
    <scope>NUCLEOTIDE SEQUENCE</scope>
    <source>
        <strain evidence="4">DSM 14505</strain>
    </source>
</reference>
<evidence type="ECO:0000313" key="7">
    <source>
        <dbReference type="Proteomes" id="UP000092661"/>
    </source>
</evidence>
<feature type="domain" description="DUF7713" evidence="3">
    <location>
        <begin position="111"/>
        <end position="178"/>
    </location>
</feature>
<evidence type="ECO:0000313" key="6">
    <source>
        <dbReference type="Proteomes" id="UP000004725"/>
    </source>
</evidence>
<keyword evidence="7" id="KW-1185">Reference proteome</keyword>
<evidence type="ECO:0000259" key="1">
    <source>
        <dbReference type="Pfam" id="PF24734"/>
    </source>
</evidence>
<evidence type="ECO:0000313" key="5">
    <source>
        <dbReference type="EMBL" id="EIM06219.1"/>
    </source>
</evidence>
<proteinExistence type="predicted"/>
<name>A0A1C7DFE7_9BACL</name>
<gene>
    <name evidence="5" type="ORF">A1A1_12227</name>
    <name evidence="4" type="ORF">BBH88_07395</name>
</gene>
<dbReference type="KEGG" id="pana:BBH88_07395"/>
<dbReference type="Proteomes" id="UP000004725">
    <property type="component" value="Unassembled WGS sequence"/>
</dbReference>
<dbReference type="InterPro" id="IPR056130">
    <property type="entry name" value="DUF7713"/>
</dbReference>
<organism evidence="5 6">
    <name type="scientific">Planococcus antarcticus DSM 14505</name>
    <dbReference type="NCBI Taxonomy" id="1185653"/>
    <lineage>
        <taxon>Bacteria</taxon>
        <taxon>Bacillati</taxon>
        <taxon>Bacillota</taxon>
        <taxon>Bacilli</taxon>
        <taxon>Bacillales</taxon>
        <taxon>Caryophanaceae</taxon>
        <taxon>Planococcus</taxon>
    </lineage>
</organism>
<dbReference type="InterPro" id="IPR056102">
    <property type="entry name" value="DUF7685"/>
</dbReference>
<dbReference type="OrthoDB" id="7601802at2"/>
<feature type="domain" description="DUF7686" evidence="2">
    <location>
        <begin position="40"/>
        <end position="107"/>
    </location>
</feature>
<sequence length="189" mass="21503">MSKCQDCLQNEVFVHFGEEKLCLNCYNGRMAKRFGVVATSYPEGVAIRDGLGEVHHFQLRKRLDPIGIFMEAEELKSAGHDFKVQGDLYCDQGELLLQLIAKAERGMGERYVERGTFPNGQLYDSIKNQRLAGRVECNPTDEGVPLLVVDGKSYTWEEIGKMLMACEGFQVKLEIIDPYKEVEWKTETK</sequence>
<feature type="domain" description="DUF7685" evidence="1">
    <location>
        <begin position="3"/>
        <end position="36"/>
    </location>
</feature>
<dbReference type="RefSeq" id="WP_006830415.1">
    <property type="nucleotide sequence ID" value="NZ_AJYB01000035.1"/>
</dbReference>
<dbReference type="Pfam" id="PF24828">
    <property type="entry name" value="DUF7713"/>
    <property type="match status" value="1"/>
</dbReference>
<evidence type="ECO:0000313" key="4">
    <source>
        <dbReference type="EMBL" id="ANU10137.1"/>
    </source>
</evidence>
<dbReference type="eggNOG" id="ENOG5031GKN">
    <property type="taxonomic scope" value="Bacteria"/>
</dbReference>
<reference evidence="7" key="2">
    <citation type="submission" date="2016-07" db="EMBL/GenBank/DDBJ databases">
        <authorList>
            <person name="See-Too W.S."/>
        </authorList>
    </citation>
    <scope>NUCLEOTIDE SEQUENCE [LARGE SCALE GENOMIC DNA]</scope>
    <source>
        <strain evidence="7">DSM 14505</strain>
    </source>
</reference>
<reference evidence="5 6" key="1">
    <citation type="journal article" date="2012" name="J. Bacteriol.">
        <title>Genome Sequence of the Antarctic Psychrophile Bacterium Planococcus antarcticus DSM 14505.</title>
        <authorList>
            <person name="Margolles A."/>
            <person name="Gueimonde M."/>
            <person name="Sanchez B."/>
        </authorList>
    </citation>
    <scope>NUCLEOTIDE SEQUENCE [LARGE SCALE GENOMIC DNA]</scope>
    <source>
        <strain evidence="5 6">DSM 14505</strain>
    </source>
</reference>
<accession>A0A1C7DFE7</accession>
<evidence type="ECO:0000259" key="3">
    <source>
        <dbReference type="Pfam" id="PF24828"/>
    </source>
</evidence>